<dbReference type="SUPFAM" id="SSF141868">
    <property type="entry name" value="EAL domain-like"/>
    <property type="match status" value="1"/>
</dbReference>
<dbReference type="SUPFAM" id="SSF55073">
    <property type="entry name" value="Nucleotide cyclase"/>
    <property type="match status" value="1"/>
</dbReference>
<dbReference type="PROSITE" id="PS50883">
    <property type="entry name" value="EAL"/>
    <property type="match status" value="1"/>
</dbReference>
<dbReference type="AlphaFoldDB" id="S6AFR8"/>
<evidence type="ECO:0000259" key="4">
    <source>
        <dbReference type="PROSITE" id="PS50887"/>
    </source>
</evidence>
<dbReference type="InterPro" id="IPR035965">
    <property type="entry name" value="PAS-like_dom_sf"/>
</dbReference>
<reference evidence="5 6" key="1">
    <citation type="journal article" date="2012" name="Appl. Environ. Microbiol.">
        <title>Draft genome sequence of a psychrotolerant sulfur-oxidizing bacterium, Sulfuricella denitrificans skB26, and proteomic insights into cold adaptation.</title>
        <authorList>
            <person name="Watanabe T."/>
            <person name="Kojima H."/>
            <person name="Fukui M."/>
        </authorList>
    </citation>
    <scope>NUCLEOTIDE SEQUENCE [LARGE SCALE GENOMIC DNA]</scope>
    <source>
        <strain evidence="6">skB26</strain>
    </source>
</reference>
<dbReference type="InterPro" id="IPR029787">
    <property type="entry name" value="Nucleotide_cyclase"/>
</dbReference>
<proteinExistence type="predicted"/>
<dbReference type="PROSITE" id="PS50112">
    <property type="entry name" value="PAS"/>
    <property type="match status" value="1"/>
</dbReference>
<evidence type="ECO:0000259" key="2">
    <source>
        <dbReference type="PROSITE" id="PS50113"/>
    </source>
</evidence>
<feature type="domain" description="PAC" evidence="2">
    <location>
        <begin position="192"/>
        <end position="246"/>
    </location>
</feature>
<gene>
    <name evidence="5" type="ORF">SCD_n00900</name>
</gene>
<dbReference type="SMART" id="SM00052">
    <property type="entry name" value="EAL"/>
    <property type="match status" value="1"/>
</dbReference>
<dbReference type="Gene3D" id="3.20.20.450">
    <property type="entry name" value="EAL domain"/>
    <property type="match status" value="1"/>
</dbReference>
<dbReference type="SMART" id="SM00267">
    <property type="entry name" value="GGDEF"/>
    <property type="match status" value="1"/>
</dbReference>
<evidence type="ECO:0000259" key="1">
    <source>
        <dbReference type="PROSITE" id="PS50112"/>
    </source>
</evidence>
<dbReference type="SUPFAM" id="SSF55785">
    <property type="entry name" value="PYP-like sensor domain (PAS domain)"/>
    <property type="match status" value="1"/>
</dbReference>
<organism evidence="5 6">
    <name type="scientific">Sulfuricella denitrificans (strain DSM 22764 / NBRC 105220 / skB26)</name>
    <dbReference type="NCBI Taxonomy" id="1163617"/>
    <lineage>
        <taxon>Bacteria</taxon>
        <taxon>Pseudomonadati</taxon>
        <taxon>Pseudomonadota</taxon>
        <taxon>Betaproteobacteria</taxon>
        <taxon>Nitrosomonadales</taxon>
        <taxon>Sulfuricellaceae</taxon>
        <taxon>Sulfuricella</taxon>
    </lineage>
</organism>
<dbReference type="InterPro" id="IPR035919">
    <property type="entry name" value="EAL_sf"/>
</dbReference>
<dbReference type="HOGENOM" id="CLU_000445_70_20_4"/>
<dbReference type="Gene3D" id="3.30.70.270">
    <property type="match status" value="1"/>
</dbReference>
<dbReference type="InterPro" id="IPR000014">
    <property type="entry name" value="PAS"/>
</dbReference>
<dbReference type="SMART" id="SM00091">
    <property type="entry name" value="PAS"/>
    <property type="match status" value="2"/>
</dbReference>
<name>S6AFR8_SULDS</name>
<dbReference type="Gene3D" id="3.30.450.20">
    <property type="entry name" value="PAS domain"/>
    <property type="match status" value="1"/>
</dbReference>
<dbReference type="OrthoDB" id="9813903at2"/>
<dbReference type="Pfam" id="PF00563">
    <property type="entry name" value="EAL"/>
    <property type="match status" value="1"/>
</dbReference>
<dbReference type="NCBIfam" id="TIGR00229">
    <property type="entry name" value="sensory_box"/>
    <property type="match status" value="1"/>
</dbReference>
<dbReference type="RefSeq" id="WP_009206311.1">
    <property type="nucleotide sequence ID" value="NC_022357.1"/>
</dbReference>
<dbReference type="GO" id="GO:0003824">
    <property type="term" value="F:catalytic activity"/>
    <property type="evidence" value="ECO:0007669"/>
    <property type="project" value="UniProtKB-ARBA"/>
</dbReference>
<dbReference type="STRING" id="1163617.SCD_n00900"/>
<dbReference type="PROSITE" id="PS50113">
    <property type="entry name" value="PAC"/>
    <property type="match status" value="1"/>
</dbReference>
<dbReference type="InterPro" id="IPR001633">
    <property type="entry name" value="EAL_dom"/>
</dbReference>
<keyword evidence="6" id="KW-1185">Reference proteome</keyword>
<dbReference type="CDD" id="cd01949">
    <property type="entry name" value="GGDEF"/>
    <property type="match status" value="1"/>
</dbReference>
<dbReference type="Pfam" id="PF00990">
    <property type="entry name" value="GGDEF"/>
    <property type="match status" value="1"/>
</dbReference>
<dbReference type="InterPro" id="IPR001610">
    <property type="entry name" value="PAC"/>
</dbReference>
<dbReference type="NCBIfam" id="TIGR00254">
    <property type="entry name" value="GGDEF"/>
    <property type="match status" value="1"/>
</dbReference>
<dbReference type="PROSITE" id="PS50887">
    <property type="entry name" value="GGDEF"/>
    <property type="match status" value="1"/>
</dbReference>
<dbReference type="KEGG" id="sdr:SCD_n00900"/>
<dbReference type="CDD" id="cd00130">
    <property type="entry name" value="PAS"/>
    <property type="match status" value="1"/>
</dbReference>
<dbReference type="CDD" id="cd01948">
    <property type="entry name" value="EAL"/>
    <property type="match status" value="1"/>
</dbReference>
<evidence type="ECO:0000313" key="6">
    <source>
        <dbReference type="Proteomes" id="UP000015559"/>
    </source>
</evidence>
<dbReference type="EMBL" id="AP013066">
    <property type="protein sequence ID" value="BAN34741.1"/>
    <property type="molecule type" value="Genomic_DNA"/>
</dbReference>
<evidence type="ECO:0000313" key="5">
    <source>
        <dbReference type="EMBL" id="BAN34741.1"/>
    </source>
</evidence>
<protein>
    <submittedName>
        <fullName evidence="5">Uncharacterized protein</fullName>
    </submittedName>
</protein>
<feature type="domain" description="PAS" evidence="1">
    <location>
        <begin position="121"/>
        <end position="191"/>
    </location>
</feature>
<dbReference type="Proteomes" id="UP000015559">
    <property type="component" value="Chromosome"/>
</dbReference>
<dbReference type="PANTHER" id="PTHR44757">
    <property type="entry name" value="DIGUANYLATE CYCLASE DGCP"/>
    <property type="match status" value="1"/>
</dbReference>
<dbReference type="InterPro" id="IPR052155">
    <property type="entry name" value="Biofilm_reg_signaling"/>
</dbReference>
<dbReference type="eggNOG" id="COG5001">
    <property type="taxonomic scope" value="Bacteria"/>
</dbReference>
<sequence length="677" mass="74710">MVNVLGENPFLGTSQMGRFVVRLSDMALIKADDSFLGAFGVSRDESIGSDVGNMLDAKALTKIVAAARNTSTTARISLNIDHRDGRRVPLEVVACIDDTLEGEVLRCFALLMTQNHEEFQHRRFLASAIEVSSQAIVIANNLREIVYVNPAFTQITGYDSGEVLGKDLCEIPALETDELAIAMLRQGIAAGRPVQTELLSRDKDGTSYWVDLSVVPVKDDHGAIGHFIATAHDITQRKQVEAEMCRLAQEDHLTGLSNRRASEELLEREWNRARRGKGTFAIAIADIDRFKLVNDQYGHQVGDLVLQHVAKTMEQALRSGDWVGRWGGEEFLICFHGVDNFGALIAAERLRKLIKSSPLKTAQGEQPLTMSIGVSQYQPEFDDIDTMLAQSDSLLYEAKQTGRDKVLCYGCSDTRMESVIWEGSQVQRALHEGRLIPAYQAIVDLKNRTIVADEALARIRAKDNTLVEAKNFIEAAEALHLVASVDQSISSSAIARCSHAVLQKSAIAGHKHFINLSQQFLANGEQVGAFLARAQEYCEMCGDTAGTAKPVVIEITERQGGDIMLLKKNLKPLTDFGFKLALDDFGSGYSSFRYLAELPVDYLKIEGWMVGRITSDKRTRLLVETLVGTAQKLSITSIAECVENEETAQMLYDMGVDWAQGYHFAHPMPAVEMTAAH</sequence>
<feature type="domain" description="EAL" evidence="3">
    <location>
        <begin position="419"/>
        <end position="677"/>
    </location>
</feature>
<dbReference type="FunFam" id="3.30.70.270:FF:000001">
    <property type="entry name" value="Diguanylate cyclase domain protein"/>
    <property type="match status" value="1"/>
</dbReference>
<dbReference type="InterPro" id="IPR000160">
    <property type="entry name" value="GGDEF_dom"/>
</dbReference>
<dbReference type="Pfam" id="PF13426">
    <property type="entry name" value="PAS_9"/>
    <property type="match status" value="2"/>
</dbReference>
<dbReference type="SMART" id="SM00086">
    <property type="entry name" value="PAC"/>
    <property type="match status" value="1"/>
</dbReference>
<accession>S6AFR8</accession>
<feature type="domain" description="GGDEF" evidence="4">
    <location>
        <begin position="278"/>
        <end position="411"/>
    </location>
</feature>
<dbReference type="InterPro" id="IPR043128">
    <property type="entry name" value="Rev_trsase/Diguanyl_cyclase"/>
</dbReference>
<evidence type="ECO:0000259" key="3">
    <source>
        <dbReference type="PROSITE" id="PS50883"/>
    </source>
</evidence>
<dbReference type="PANTHER" id="PTHR44757:SF2">
    <property type="entry name" value="BIOFILM ARCHITECTURE MAINTENANCE PROTEIN MBAA"/>
    <property type="match status" value="1"/>
</dbReference>
<dbReference type="InterPro" id="IPR000700">
    <property type="entry name" value="PAS-assoc_C"/>
</dbReference>
<dbReference type="eggNOG" id="COG3829">
    <property type="taxonomic scope" value="Bacteria"/>
</dbReference>